<proteinExistence type="predicted"/>
<gene>
    <name evidence="1" type="primary">eiMSLSOrf48</name>
</gene>
<name>E7EL43_9VIRU</name>
<evidence type="ECO:0000313" key="1">
    <source>
        <dbReference type="EMBL" id="ADV36548.1"/>
    </source>
</evidence>
<dbReference type="EMBL" id="HQ824701">
    <property type="protein sequence ID" value="ADV36548.1"/>
    <property type="molecule type" value="Genomic_DNA"/>
</dbReference>
<sequence>MHYQLYIGTDLRDGAQALWLLRGPVDAMTECVALSPKVSNVDVVMNTRRERDPYEFMAIAIFEKHAHAVAPLTSWEV</sequence>
<organism evidence="1">
    <name type="scientific">Edwardsiella phage eiMSLS</name>
    <dbReference type="NCBI Taxonomy" id="945085"/>
    <lineage>
        <taxon>Viruses</taxon>
    </lineage>
</organism>
<reference evidence="1" key="1">
    <citation type="submission" date="2010-12" db="EMBL/GenBank/DDBJ databases">
        <authorList>
            <person name="Carrias A.A."/>
            <person name="Welch T.J."/>
            <person name="Waldbieser G.C."/>
            <person name="Mead D.A."/>
            <person name="Terhune J.S."/>
            <person name="Liles M.R."/>
        </authorList>
    </citation>
    <scope>NUCLEOTIDE SEQUENCE</scope>
</reference>
<protein>
    <submittedName>
        <fullName evidence="1">Uncharacterized protein eiMSLSOrf48</fullName>
    </submittedName>
</protein>
<accession>E7EL43</accession>
<reference evidence="1" key="2">
    <citation type="journal article" date="2011" name="Virol. J.">
        <title>Comparative genomic analysis of bacteriophages specific to the channel catfish pathogen Edwardsiella ictaluri.</title>
        <authorList>
            <person name="Carrias A."/>
            <person name="Welch T.J."/>
            <person name="Waldbieser G.C."/>
            <person name="Mead D.A."/>
            <person name="Terhune J.S."/>
            <person name="Liles M.R."/>
        </authorList>
    </citation>
    <scope>NUCLEOTIDE SEQUENCE</scope>
</reference>